<accession>A0A919KLL2</accession>
<dbReference type="Gene3D" id="3.40.50.1820">
    <property type="entry name" value="alpha/beta hydrolase"/>
    <property type="match status" value="1"/>
</dbReference>
<feature type="domain" description="AB hydrolase-1" evidence="1">
    <location>
        <begin position="29"/>
        <end position="258"/>
    </location>
</feature>
<evidence type="ECO:0000313" key="2">
    <source>
        <dbReference type="EMBL" id="GHH64454.1"/>
    </source>
</evidence>
<dbReference type="RefSeq" id="WP_189667328.1">
    <property type="nucleotide sequence ID" value="NZ_BNAS01000001.1"/>
</dbReference>
<dbReference type="InterPro" id="IPR029058">
    <property type="entry name" value="AB_hydrolase_fold"/>
</dbReference>
<dbReference type="PANTHER" id="PTHR43798:SF33">
    <property type="entry name" value="HYDROLASE, PUTATIVE (AFU_ORTHOLOGUE AFUA_2G14860)-RELATED"/>
    <property type="match status" value="1"/>
</dbReference>
<keyword evidence="2" id="KW-0378">Hydrolase</keyword>
<reference evidence="2" key="2">
    <citation type="submission" date="2020-09" db="EMBL/GenBank/DDBJ databases">
        <authorList>
            <person name="Sun Q."/>
            <person name="Zhou Y."/>
        </authorList>
    </citation>
    <scope>NUCLEOTIDE SEQUENCE</scope>
    <source>
        <strain evidence="2">CGMCC 4.7398</strain>
    </source>
</reference>
<dbReference type="GO" id="GO:0016787">
    <property type="term" value="F:hydrolase activity"/>
    <property type="evidence" value="ECO:0007669"/>
    <property type="project" value="UniProtKB-KW"/>
</dbReference>
<dbReference type="Pfam" id="PF12697">
    <property type="entry name" value="Abhydrolase_6"/>
    <property type="match status" value="1"/>
</dbReference>
<dbReference type="AlphaFoldDB" id="A0A919KLL2"/>
<dbReference type="InterPro" id="IPR050266">
    <property type="entry name" value="AB_hydrolase_sf"/>
</dbReference>
<name>A0A919KLL2_9MICO</name>
<evidence type="ECO:0000313" key="3">
    <source>
        <dbReference type="Proteomes" id="UP000627369"/>
    </source>
</evidence>
<protein>
    <submittedName>
        <fullName evidence="2">Alpha/beta hydrolase</fullName>
    </submittedName>
</protein>
<reference evidence="2" key="1">
    <citation type="journal article" date="2014" name="Int. J. Syst. Evol. Microbiol.">
        <title>Complete genome sequence of Corynebacterium casei LMG S-19264T (=DSM 44701T), isolated from a smear-ripened cheese.</title>
        <authorList>
            <consortium name="US DOE Joint Genome Institute (JGI-PGF)"/>
            <person name="Walter F."/>
            <person name="Albersmeier A."/>
            <person name="Kalinowski J."/>
            <person name="Ruckert C."/>
        </authorList>
    </citation>
    <scope>NUCLEOTIDE SEQUENCE</scope>
    <source>
        <strain evidence="2">CGMCC 4.7398</strain>
    </source>
</reference>
<organism evidence="2 3">
    <name type="scientific">Promicromonospora soli</name>
    <dbReference type="NCBI Taxonomy" id="2035533"/>
    <lineage>
        <taxon>Bacteria</taxon>
        <taxon>Bacillati</taxon>
        <taxon>Actinomycetota</taxon>
        <taxon>Actinomycetes</taxon>
        <taxon>Micrococcales</taxon>
        <taxon>Promicromonosporaceae</taxon>
        <taxon>Promicromonospora</taxon>
    </lineage>
</organism>
<dbReference type="EMBL" id="BNAS01000001">
    <property type="protein sequence ID" value="GHH64454.1"/>
    <property type="molecule type" value="Genomic_DNA"/>
</dbReference>
<dbReference type="GO" id="GO:0016020">
    <property type="term" value="C:membrane"/>
    <property type="evidence" value="ECO:0007669"/>
    <property type="project" value="TreeGrafter"/>
</dbReference>
<dbReference type="PANTHER" id="PTHR43798">
    <property type="entry name" value="MONOACYLGLYCEROL LIPASE"/>
    <property type="match status" value="1"/>
</dbReference>
<dbReference type="InterPro" id="IPR000073">
    <property type="entry name" value="AB_hydrolase_1"/>
</dbReference>
<sequence>MSTEPTYHTATSADGTEIAYYVQGSGPALVITHGSIATSDQWLPATAELSRDFTCYVFDRRGRARSGDNAGYSIQSEVEDIRAVIEAAGSGASLLGHSYGALCTLAYALQHEVEGALILFEPPLPVFGAVAGPKLEDYRAAIAAGDNARALEIALVEFVGLPAEAVPHVKQTPLWDAILPLAPTWTRELEQIDALGPDIDRYSVLSDKPTHLIGGTGTTPFLIESVRRLNRTIVGSTITELPDLDHFAHLADPAGFAGAVRQGVRTEVPS</sequence>
<dbReference type="SUPFAM" id="SSF53474">
    <property type="entry name" value="alpha/beta-Hydrolases"/>
    <property type="match status" value="1"/>
</dbReference>
<gene>
    <name evidence="2" type="ORF">GCM10017772_00920</name>
</gene>
<comment type="caution">
    <text evidence="2">The sequence shown here is derived from an EMBL/GenBank/DDBJ whole genome shotgun (WGS) entry which is preliminary data.</text>
</comment>
<dbReference type="Proteomes" id="UP000627369">
    <property type="component" value="Unassembled WGS sequence"/>
</dbReference>
<proteinExistence type="predicted"/>
<keyword evidence="3" id="KW-1185">Reference proteome</keyword>
<evidence type="ECO:0000259" key="1">
    <source>
        <dbReference type="Pfam" id="PF12697"/>
    </source>
</evidence>